<dbReference type="VEuPathDB" id="FungiDB:RhiirA1_447954"/>
<reference evidence="2 3" key="1">
    <citation type="submission" date="2017-10" db="EMBL/GenBank/DDBJ databases">
        <title>Extensive intraspecific genome diversity in a model arbuscular mycorrhizal fungus.</title>
        <authorList>
            <person name="Chen E.C.H."/>
            <person name="Morin E."/>
            <person name="Baudet D."/>
            <person name="Noel J."/>
            <person name="Ndikumana S."/>
            <person name="Charron P."/>
            <person name="St-Onge C."/>
            <person name="Giorgi J."/>
            <person name="Grigoriev I.V."/>
            <person name="Roux C."/>
            <person name="Martin F.M."/>
            <person name="Corradi N."/>
        </authorList>
    </citation>
    <scope>NUCLEOTIDE SEQUENCE [LARGE SCALE GENOMIC DNA]</scope>
    <source>
        <strain evidence="2 3">A1</strain>
    </source>
</reference>
<evidence type="ECO:0000313" key="1">
    <source>
        <dbReference type="EMBL" id="PKC63564.1"/>
    </source>
</evidence>
<organism evidence="2 3">
    <name type="scientific">Rhizophagus irregularis</name>
    <dbReference type="NCBI Taxonomy" id="588596"/>
    <lineage>
        <taxon>Eukaryota</taxon>
        <taxon>Fungi</taxon>
        <taxon>Fungi incertae sedis</taxon>
        <taxon>Mucoromycota</taxon>
        <taxon>Glomeromycotina</taxon>
        <taxon>Glomeromycetes</taxon>
        <taxon>Glomerales</taxon>
        <taxon>Glomeraceae</taxon>
        <taxon>Rhizophagus</taxon>
    </lineage>
</organism>
<dbReference type="EMBL" id="LLXH01000007">
    <property type="protein sequence ID" value="PKC76195.1"/>
    <property type="molecule type" value="Genomic_DNA"/>
</dbReference>
<protein>
    <recommendedName>
        <fullName evidence="4">Tc1-like transposase DDE domain-containing protein</fullName>
    </recommendedName>
</protein>
<dbReference type="Gene3D" id="3.30.420.10">
    <property type="entry name" value="Ribonuclease H-like superfamily/Ribonuclease H"/>
    <property type="match status" value="1"/>
</dbReference>
<reference evidence="2 3" key="2">
    <citation type="submission" date="2017-10" db="EMBL/GenBank/DDBJ databases">
        <title>Genome analyses suggest a sexual origin of heterokaryosis in a supposedly ancient asexual fungus.</title>
        <authorList>
            <person name="Corradi N."/>
            <person name="Sedzielewska K."/>
            <person name="Noel J."/>
            <person name="Charron P."/>
            <person name="Farinelli L."/>
            <person name="Marton T."/>
            <person name="Kruger M."/>
            <person name="Pelin A."/>
            <person name="Brachmann A."/>
            <person name="Corradi N."/>
        </authorList>
    </citation>
    <scope>NUCLEOTIDE SEQUENCE [LARGE SCALE GENOMIC DNA]</scope>
    <source>
        <strain evidence="2 3">A1</strain>
    </source>
</reference>
<accession>A0A2N0SKX6</accession>
<sequence length="147" mass="16838">MTPSILAVLQRPLLKKISEWPSNSPDLNLIENLWAIIKSKVEKRMPKNLDDLENFMIEEWENIPENALINFSSSMRRRCELIIENNGERGPNNDTLILYGGVSFDQTMALVYKFDSQSIIWSIPKITGVNTFRKWGLTGIIISNDAL</sequence>
<name>A0A2N0SKX6_9GLOM</name>
<evidence type="ECO:0008006" key="4">
    <source>
        <dbReference type="Google" id="ProtNLM"/>
    </source>
</evidence>
<dbReference type="InterPro" id="IPR036397">
    <property type="entry name" value="RNaseH_sf"/>
</dbReference>
<dbReference type="Proteomes" id="UP000232688">
    <property type="component" value="Unassembled WGS sequence"/>
</dbReference>
<proteinExistence type="predicted"/>
<dbReference type="VEuPathDB" id="FungiDB:RhiirA1_463575"/>
<dbReference type="GO" id="GO:0003676">
    <property type="term" value="F:nucleic acid binding"/>
    <property type="evidence" value="ECO:0007669"/>
    <property type="project" value="InterPro"/>
</dbReference>
<evidence type="ECO:0000313" key="3">
    <source>
        <dbReference type="Proteomes" id="UP000232688"/>
    </source>
</evidence>
<gene>
    <name evidence="2" type="ORF">RhiirA1_447954</name>
    <name evidence="1" type="ORF">RhiirA1_463575</name>
</gene>
<dbReference type="AlphaFoldDB" id="A0A2N0SKX6"/>
<evidence type="ECO:0000313" key="2">
    <source>
        <dbReference type="EMBL" id="PKC76195.1"/>
    </source>
</evidence>
<dbReference type="EMBL" id="LLXH01000723">
    <property type="protein sequence ID" value="PKC63564.1"/>
    <property type="molecule type" value="Genomic_DNA"/>
</dbReference>
<comment type="caution">
    <text evidence="2">The sequence shown here is derived from an EMBL/GenBank/DDBJ whole genome shotgun (WGS) entry which is preliminary data.</text>
</comment>